<reference evidence="1 2" key="1">
    <citation type="journal article" date="2018" name="Nat. Genet.">
        <title>The Rosa genome provides new insights in the design of modern roses.</title>
        <authorList>
            <person name="Bendahmane M."/>
        </authorList>
    </citation>
    <scope>NUCLEOTIDE SEQUENCE [LARGE SCALE GENOMIC DNA]</scope>
    <source>
        <strain evidence="2">cv. Old Blush</strain>
    </source>
</reference>
<sequence>MMEFHIDYLISIHSYNVNAAHPSPSSSPSFLVLRLLKLAEYYDLVGCLLQQLIYLTVLFPLSHFLGKVPSGLSMEESLRNQLEPTKFGGVQRS</sequence>
<dbReference type="AlphaFoldDB" id="A0A2P6QK81"/>
<name>A0A2P6QK81_ROSCH</name>
<gene>
    <name evidence="1" type="ORF">RchiOBHm_Chr5g0070631</name>
</gene>
<comment type="caution">
    <text evidence="1">The sequence shown here is derived from an EMBL/GenBank/DDBJ whole genome shotgun (WGS) entry which is preliminary data.</text>
</comment>
<keyword evidence="2" id="KW-1185">Reference proteome</keyword>
<accession>A0A2P6QK81</accession>
<dbReference type="Proteomes" id="UP000238479">
    <property type="component" value="Chromosome 5"/>
</dbReference>
<dbReference type="Gramene" id="PRQ34582">
    <property type="protein sequence ID" value="PRQ34582"/>
    <property type="gene ID" value="RchiOBHm_Chr5g0070631"/>
</dbReference>
<organism evidence="1 2">
    <name type="scientific">Rosa chinensis</name>
    <name type="common">China rose</name>
    <dbReference type="NCBI Taxonomy" id="74649"/>
    <lineage>
        <taxon>Eukaryota</taxon>
        <taxon>Viridiplantae</taxon>
        <taxon>Streptophyta</taxon>
        <taxon>Embryophyta</taxon>
        <taxon>Tracheophyta</taxon>
        <taxon>Spermatophyta</taxon>
        <taxon>Magnoliopsida</taxon>
        <taxon>eudicotyledons</taxon>
        <taxon>Gunneridae</taxon>
        <taxon>Pentapetalae</taxon>
        <taxon>rosids</taxon>
        <taxon>fabids</taxon>
        <taxon>Rosales</taxon>
        <taxon>Rosaceae</taxon>
        <taxon>Rosoideae</taxon>
        <taxon>Rosoideae incertae sedis</taxon>
        <taxon>Rosa</taxon>
    </lineage>
</organism>
<dbReference type="EMBL" id="PDCK01000043">
    <property type="protein sequence ID" value="PRQ34582.1"/>
    <property type="molecule type" value="Genomic_DNA"/>
</dbReference>
<evidence type="ECO:0000313" key="1">
    <source>
        <dbReference type="EMBL" id="PRQ34582.1"/>
    </source>
</evidence>
<protein>
    <submittedName>
        <fullName evidence="1">Uncharacterized protein</fullName>
    </submittedName>
</protein>
<evidence type="ECO:0000313" key="2">
    <source>
        <dbReference type="Proteomes" id="UP000238479"/>
    </source>
</evidence>
<proteinExistence type="predicted"/>